<sequence length="73" mass="8392">MEQKSDSGKPRAPSPKERSEAVSLPELHYTRDQLMHMHGHELKDILDQHRVDHTAIVEKPEVVQLILDKCIAK</sequence>
<gene>
    <name evidence="2" type="ORF">BG011_001205</name>
</gene>
<dbReference type="Proteomes" id="UP000726737">
    <property type="component" value="Unassembled WGS sequence"/>
</dbReference>
<dbReference type="AlphaFoldDB" id="A0A9P6UAK2"/>
<name>A0A9P6UAK2_9FUNG</name>
<dbReference type="EMBL" id="JAAAJA010000013">
    <property type="protein sequence ID" value="KAG0266746.1"/>
    <property type="molecule type" value="Genomic_DNA"/>
</dbReference>
<evidence type="ECO:0000256" key="1">
    <source>
        <dbReference type="SAM" id="MobiDB-lite"/>
    </source>
</evidence>
<reference evidence="2" key="1">
    <citation type="journal article" date="2020" name="Fungal Divers.">
        <title>Resolving the Mortierellaceae phylogeny through synthesis of multi-gene phylogenetics and phylogenomics.</title>
        <authorList>
            <person name="Vandepol N."/>
            <person name="Liber J."/>
            <person name="Desiro A."/>
            <person name="Na H."/>
            <person name="Kennedy M."/>
            <person name="Barry K."/>
            <person name="Grigoriev I.V."/>
            <person name="Miller A.N."/>
            <person name="O'Donnell K."/>
            <person name="Stajich J.E."/>
            <person name="Bonito G."/>
        </authorList>
    </citation>
    <scope>NUCLEOTIDE SEQUENCE</scope>
    <source>
        <strain evidence="2">KOD948</strain>
    </source>
</reference>
<keyword evidence="3" id="KW-1185">Reference proteome</keyword>
<comment type="caution">
    <text evidence="2">The sequence shown here is derived from an EMBL/GenBank/DDBJ whole genome shotgun (WGS) entry which is preliminary data.</text>
</comment>
<feature type="compositionally biased region" description="Basic and acidic residues" evidence="1">
    <location>
        <begin position="1"/>
        <end position="20"/>
    </location>
</feature>
<dbReference type="Gene3D" id="1.10.720.140">
    <property type="match status" value="1"/>
</dbReference>
<feature type="region of interest" description="Disordered" evidence="1">
    <location>
        <begin position="1"/>
        <end position="25"/>
    </location>
</feature>
<organism evidence="2 3">
    <name type="scientific">Mortierella polycephala</name>
    <dbReference type="NCBI Taxonomy" id="41804"/>
    <lineage>
        <taxon>Eukaryota</taxon>
        <taxon>Fungi</taxon>
        <taxon>Fungi incertae sedis</taxon>
        <taxon>Mucoromycota</taxon>
        <taxon>Mortierellomycotina</taxon>
        <taxon>Mortierellomycetes</taxon>
        <taxon>Mortierellales</taxon>
        <taxon>Mortierellaceae</taxon>
        <taxon>Mortierella</taxon>
    </lineage>
</organism>
<evidence type="ECO:0000313" key="3">
    <source>
        <dbReference type="Proteomes" id="UP000726737"/>
    </source>
</evidence>
<protein>
    <submittedName>
        <fullName evidence="2">Uncharacterized protein</fullName>
    </submittedName>
</protein>
<dbReference type="OrthoDB" id="2403856at2759"/>
<accession>A0A9P6UAK2</accession>
<evidence type="ECO:0000313" key="2">
    <source>
        <dbReference type="EMBL" id="KAG0266746.1"/>
    </source>
</evidence>
<proteinExistence type="predicted"/>